<evidence type="ECO:0000313" key="1">
    <source>
        <dbReference type="EMBL" id="MYL98028.1"/>
    </source>
</evidence>
<dbReference type="AlphaFoldDB" id="A0A7X4GGC2"/>
<accession>A0A7X4GGC2</accession>
<comment type="caution">
    <text evidence="1">The sequence shown here is derived from an EMBL/GenBank/DDBJ whole genome shotgun (WGS) entry which is preliminary data.</text>
</comment>
<evidence type="ECO:0000313" key="2">
    <source>
        <dbReference type="Proteomes" id="UP000465810"/>
    </source>
</evidence>
<keyword evidence="2" id="KW-1185">Reference proteome</keyword>
<name>A0A7X4GGC2_9SPHN</name>
<reference evidence="1 2" key="1">
    <citation type="submission" date="2019-12" db="EMBL/GenBank/DDBJ databases">
        <authorList>
            <person name="Feng G."/>
            <person name="Zhu H."/>
        </authorList>
    </citation>
    <scope>NUCLEOTIDE SEQUENCE [LARGE SCALE GENOMIC DNA]</scope>
    <source>
        <strain evidence="1 2">FGD1</strain>
    </source>
</reference>
<dbReference type="Pfam" id="PF13852">
    <property type="entry name" value="DUF4197"/>
    <property type="match status" value="1"/>
</dbReference>
<dbReference type="Proteomes" id="UP000465810">
    <property type="component" value="Unassembled WGS sequence"/>
</dbReference>
<gene>
    <name evidence="1" type="ORF">GR702_09610</name>
</gene>
<protein>
    <submittedName>
        <fullName evidence="1">DUF4197 family protein</fullName>
    </submittedName>
</protein>
<dbReference type="InterPro" id="IPR025245">
    <property type="entry name" value="DUF4197"/>
</dbReference>
<dbReference type="EMBL" id="WVTD01000006">
    <property type="protein sequence ID" value="MYL98028.1"/>
    <property type="molecule type" value="Genomic_DNA"/>
</dbReference>
<organism evidence="1 2">
    <name type="scientific">Novosphingobium silvae</name>
    <dbReference type="NCBI Taxonomy" id="2692619"/>
    <lineage>
        <taxon>Bacteria</taxon>
        <taxon>Pseudomonadati</taxon>
        <taxon>Pseudomonadota</taxon>
        <taxon>Alphaproteobacteria</taxon>
        <taxon>Sphingomonadales</taxon>
        <taxon>Sphingomonadaceae</taxon>
        <taxon>Novosphingobium</taxon>
    </lineage>
</organism>
<sequence>MGNWGSCVDEAFKSGLGRRTFLGGIMASAALALPGCATLGRPSETDVIERLMLVSTQRAFARLTQPDGFWDSTVARIDLPVLFGKPGSRVAKVLKSPLFRERLQHELNTIAEDGARVAAPLVYDAVRGMTVSDALAILRGGDTAATTFLRQSMGASLVNAMIPELGRVMQATEDPLLNQAISALAGVNIGDAAHALALAADNAIWYEIGAQEGEIRRNPESTNDPMLIGALKAL</sequence>
<proteinExistence type="predicted"/>